<organism evidence="6 7">
    <name type="scientific">Hyaloscypha hepaticicola</name>
    <dbReference type="NCBI Taxonomy" id="2082293"/>
    <lineage>
        <taxon>Eukaryota</taxon>
        <taxon>Fungi</taxon>
        <taxon>Dikarya</taxon>
        <taxon>Ascomycota</taxon>
        <taxon>Pezizomycotina</taxon>
        <taxon>Leotiomycetes</taxon>
        <taxon>Helotiales</taxon>
        <taxon>Hyaloscyphaceae</taxon>
        <taxon>Hyaloscypha</taxon>
    </lineage>
</organism>
<evidence type="ECO:0000256" key="5">
    <source>
        <dbReference type="SAM" id="Phobius"/>
    </source>
</evidence>
<proteinExistence type="predicted"/>
<evidence type="ECO:0000313" key="6">
    <source>
        <dbReference type="EMBL" id="PMD21047.1"/>
    </source>
</evidence>
<comment type="subcellular location">
    <subcellularLocation>
        <location evidence="1">Membrane</location>
        <topology evidence="1">Multi-pass membrane protein</topology>
    </subcellularLocation>
</comment>
<dbReference type="InterPro" id="IPR050997">
    <property type="entry name" value="MAPEG"/>
</dbReference>
<evidence type="ECO:0000256" key="3">
    <source>
        <dbReference type="ARBA" id="ARBA00022989"/>
    </source>
</evidence>
<dbReference type="GO" id="GO:0016020">
    <property type="term" value="C:membrane"/>
    <property type="evidence" value="ECO:0007669"/>
    <property type="project" value="UniProtKB-SubCell"/>
</dbReference>
<keyword evidence="3 5" id="KW-1133">Transmembrane helix</keyword>
<name>A0A2J6Q429_9HELO</name>
<dbReference type="InterPro" id="IPR023352">
    <property type="entry name" value="MAPEG-like_dom_sf"/>
</dbReference>
<dbReference type="Gene3D" id="1.20.120.550">
    <property type="entry name" value="Membrane associated eicosanoid/glutathione metabolism-like domain"/>
    <property type="match status" value="1"/>
</dbReference>
<dbReference type="InterPro" id="IPR001129">
    <property type="entry name" value="Membr-assoc_MAPEG"/>
</dbReference>
<gene>
    <name evidence="6" type="ORF">NA56DRAFT_129558</name>
</gene>
<feature type="transmembrane region" description="Helical" evidence="5">
    <location>
        <begin position="125"/>
        <end position="145"/>
    </location>
</feature>
<dbReference type="PANTHER" id="PTHR10250">
    <property type="entry name" value="MICROSOMAL GLUTATHIONE S-TRANSFERASE"/>
    <property type="match status" value="1"/>
</dbReference>
<dbReference type="GO" id="GO:0005635">
    <property type="term" value="C:nuclear envelope"/>
    <property type="evidence" value="ECO:0007669"/>
    <property type="project" value="TreeGrafter"/>
</dbReference>
<keyword evidence="4 5" id="KW-0472">Membrane</keyword>
<keyword evidence="7" id="KW-1185">Reference proteome</keyword>
<dbReference type="GO" id="GO:0004364">
    <property type="term" value="F:glutathione transferase activity"/>
    <property type="evidence" value="ECO:0007669"/>
    <property type="project" value="TreeGrafter"/>
</dbReference>
<evidence type="ECO:0000256" key="4">
    <source>
        <dbReference type="ARBA" id="ARBA00023136"/>
    </source>
</evidence>
<accession>A0A2J6Q429</accession>
<dbReference type="Proteomes" id="UP000235672">
    <property type="component" value="Unassembled WGS sequence"/>
</dbReference>
<reference evidence="6 7" key="1">
    <citation type="submission" date="2016-05" db="EMBL/GenBank/DDBJ databases">
        <title>A degradative enzymes factory behind the ericoid mycorrhizal symbiosis.</title>
        <authorList>
            <consortium name="DOE Joint Genome Institute"/>
            <person name="Martino E."/>
            <person name="Morin E."/>
            <person name="Grelet G."/>
            <person name="Kuo A."/>
            <person name="Kohler A."/>
            <person name="Daghino S."/>
            <person name="Barry K."/>
            <person name="Choi C."/>
            <person name="Cichocki N."/>
            <person name="Clum A."/>
            <person name="Copeland A."/>
            <person name="Hainaut M."/>
            <person name="Haridas S."/>
            <person name="Labutti K."/>
            <person name="Lindquist E."/>
            <person name="Lipzen A."/>
            <person name="Khouja H.-R."/>
            <person name="Murat C."/>
            <person name="Ohm R."/>
            <person name="Olson A."/>
            <person name="Spatafora J."/>
            <person name="Veneault-Fourrey C."/>
            <person name="Henrissat B."/>
            <person name="Grigoriev I."/>
            <person name="Martin F."/>
            <person name="Perotto S."/>
        </authorList>
    </citation>
    <scope>NUCLEOTIDE SEQUENCE [LARGE SCALE GENOMIC DNA]</scope>
    <source>
        <strain evidence="6 7">UAMH 7357</strain>
    </source>
</reference>
<dbReference type="Pfam" id="PF01124">
    <property type="entry name" value="MAPEG"/>
    <property type="match status" value="1"/>
</dbReference>
<evidence type="ECO:0000313" key="7">
    <source>
        <dbReference type="Proteomes" id="UP000235672"/>
    </source>
</evidence>
<evidence type="ECO:0000256" key="1">
    <source>
        <dbReference type="ARBA" id="ARBA00004141"/>
    </source>
</evidence>
<dbReference type="SUPFAM" id="SSF161084">
    <property type="entry name" value="MAPEG domain-like"/>
    <property type="match status" value="1"/>
</dbReference>
<feature type="transmembrane region" description="Helical" evidence="5">
    <location>
        <begin position="12"/>
        <end position="29"/>
    </location>
</feature>
<dbReference type="PANTHER" id="PTHR10250:SF26">
    <property type="entry name" value="GLUTATHIONE S-TRANSFERASE 3, MITOCHONDRIAL"/>
    <property type="match status" value="1"/>
</dbReference>
<evidence type="ECO:0000256" key="2">
    <source>
        <dbReference type="ARBA" id="ARBA00022692"/>
    </source>
</evidence>
<keyword evidence="2 5" id="KW-0812">Transmembrane</keyword>
<dbReference type="EMBL" id="KZ613482">
    <property type="protein sequence ID" value="PMD21047.1"/>
    <property type="molecule type" value="Genomic_DNA"/>
</dbReference>
<protein>
    <submittedName>
        <fullName evidence="6">Membrane-associated proteins in eicosanoid and glutathione metabolism</fullName>
    </submittedName>
</protein>
<dbReference type="GO" id="GO:0004602">
    <property type="term" value="F:glutathione peroxidase activity"/>
    <property type="evidence" value="ECO:0007669"/>
    <property type="project" value="TreeGrafter"/>
</dbReference>
<dbReference type="AlphaFoldDB" id="A0A2J6Q429"/>
<sequence length="147" mass="16238">MTTLTIDPAYGWVLLAATSTFFLNSYHSINTGNYRKKAKVNYPAMFAPAERTDEDAHRFNCAQRAHVNYIENQPSAVAALLLAGIRFPITSAVMGAAWTVSRYMYMVGYSQGAEGGKGRYKGISFWLFQFGLASLAVYNGVAMILGW</sequence>
<dbReference type="OrthoDB" id="410651at2759"/>
<dbReference type="STRING" id="1745343.A0A2J6Q429"/>
<dbReference type="GO" id="GO:0005783">
    <property type="term" value="C:endoplasmic reticulum"/>
    <property type="evidence" value="ECO:0007669"/>
    <property type="project" value="TreeGrafter"/>
</dbReference>